<name>A0A2V3J648_9FLOR</name>
<dbReference type="Proteomes" id="UP000247409">
    <property type="component" value="Unassembled WGS sequence"/>
</dbReference>
<keyword evidence="4" id="KW-1185">Reference proteome</keyword>
<evidence type="ECO:0000313" key="3">
    <source>
        <dbReference type="EMBL" id="PXF49898.1"/>
    </source>
</evidence>
<sequence>MKTKRRSATNEVTYLEQGSRLQAAIQDLSNDDANGFFFAIDDSIQEIDTQLEAVQTLLVRSEDDADEFQATDNLPASCAVDLESHMFTAAEVSQALHRDDTGSRLQPVASSQGSSSRSKRRFGSVRSQQHEQLNPGERGKTRLSRGMFGSRSTPIKWSLSNYLQSVASTREKRLVAVSAWLMSLAGLIISLAFVTKDFLASKEELASTIRYEKTTEIQLPTLHFCTTGTQLPPFAELPNGEYQGQPLVWLDFIKGTSSNVSYIYPETKDLPQVRVESYTSAGDACTALKQMDPAQFEKENTQAPACFHCFTVDRSSLFQFKEATGSNAGSVSNKFLVRVSQHALVSRCRKTQFGLPFDVLDFFRSTIAHHAPNLKVAGIVDYGDYNPTDEEHRYILWPSYRRGFKNKSTDTMMLDMADMFCNVYMFSGYFYPSTSPGIKYRFNSEDYTWVRTGAGPYYPQDYNLLVGRNRAFGSQSHVEVIGNEVLEERAVYPGQHLFVMTNYSADGVNDVLAVVPTDTIASLRLERNLALGKNESFQSDTVLEDVLGGDIRTMADVYVIDVSMQRFLTKVTGEQQSVSWSAFIADFFGLTSLFLDVSVYTVIVSPLIVQARKRKLKARKRQVQAASGDVPTVAE</sequence>
<proteinExistence type="predicted"/>
<evidence type="ECO:0000256" key="2">
    <source>
        <dbReference type="SAM" id="Phobius"/>
    </source>
</evidence>
<keyword evidence="2" id="KW-1133">Transmembrane helix</keyword>
<feature type="region of interest" description="Disordered" evidence="1">
    <location>
        <begin position="98"/>
        <end position="146"/>
    </location>
</feature>
<reference evidence="3 4" key="1">
    <citation type="journal article" date="2018" name="Mol. Biol. Evol.">
        <title>Analysis of the draft genome of the red seaweed Gracilariopsis chorda provides insights into genome size evolution in Rhodophyta.</title>
        <authorList>
            <person name="Lee J."/>
            <person name="Yang E.C."/>
            <person name="Graf L."/>
            <person name="Yang J.H."/>
            <person name="Qiu H."/>
            <person name="Zel Zion U."/>
            <person name="Chan C.X."/>
            <person name="Stephens T.G."/>
            <person name="Weber A.P.M."/>
            <person name="Boo G.H."/>
            <person name="Boo S.M."/>
            <person name="Kim K.M."/>
            <person name="Shin Y."/>
            <person name="Jung M."/>
            <person name="Lee S.J."/>
            <person name="Yim H.S."/>
            <person name="Lee J.H."/>
            <person name="Bhattacharya D."/>
            <person name="Yoon H.S."/>
        </authorList>
    </citation>
    <scope>NUCLEOTIDE SEQUENCE [LARGE SCALE GENOMIC DNA]</scope>
    <source>
        <strain evidence="3 4">SKKU-2015</strain>
        <tissue evidence="3">Whole body</tissue>
    </source>
</reference>
<feature type="transmembrane region" description="Helical" evidence="2">
    <location>
        <begin position="174"/>
        <end position="194"/>
    </location>
</feature>
<keyword evidence="2" id="KW-0472">Membrane</keyword>
<comment type="caution">
    <text evidence="3">The sequence shown here is derived from an EMBL/GenBank/DDBJ whole genome shotgun (WGS) entry which is preliminary data.</text>
</comment>
<keyword evidence="2" id="KW-0812">Transmembrane</keyword>
<accession>A0A2V3J648</accession>
<dbReference type="AlphaFoldDB" id="A0A2V3J648"/>
<dbReference type="EMBL" id="NBIV01000001">
    <property type="protein sequence ID" value="PXF49898.1"/>
    <property type="molecule type" value="Genomic_DNA"/>
</dbReference>
<evidence type="ECO:0000313" key="4">
    <source>
        <dbReference type="Proteomes" id="UP000247409"/>
    </source>
</evidence>
<protein>
    <submittedName>
        <fullName evidence="3">Uncharacterized protein</fullName>
    </submittedName>
</protein>
<feature type="transmembrane region" description="Helical" evidence="2">
    <location>
        <begin position="587"/>
        <end position="609"/>
    </location>
</feature>
<dbReference type="OrthoDB" id="4363at2759"/>
<gene>
    <name evidence="3" type="ORF">BWQ96_00058</name>
</gene>
<evidence type="ECO:0000256" key="1">
    <source>
        <dbReference type="SAM" id="MobiDB-lite"/>
    </source>
</evidence>
<organism evidence="3 4">
    <name type="scientific">Gracilariopsis chorda</name>
    <dbReference type="NCBI Taxonomy" id="448386"/>
    <lineage>
        <taxon>Eukaryota</taxon>
        <taxon>Rhodophyta</taxon>
        <taxon>Florideophyceae</taxon>
        <taxon>Rhodymeniophycidae</taxon>
        <taxon>Gracilariales</taxon>
        <taxon>Gracilariaceae</taxon>
        <taxon>Gracilariopsis</taxon>
    </lineage>
</organism>